<protein>
    <submittedName>
        <fullName evidence="1">Uncharacterized protein</fullName>
    </submittedName>
</protein>
<dbReference type="PATRIC" id="fig|294.194.peg.5364"/>
<name>A0A109LDQ3_PSEFL</name>
<proteinExistence type="predicted"/>
<reference evidence="1 2" key="1">
    <citation type="submission" date="2015-05" db="EMBL/GenBank/DDBJ databases">
        <title>A genomic and transcriptomic approach to investigate the blue pigment phenotype in Pseudomonas fluorescens.</title>
        <authorList>
            <person name="Andreani N.A."/>
            <person name="Cardazzo B."/>
        </authorList>
    </citation>
    <scope>NUCLEOTIDE SEQUENCE [LARGE SCALE GENOMIC DNA]</scope>
    <source>
        <strain evidence="1 2">Ps_22</strain>
    </source>
</reference>
<dbReference type="AlphaFoldDB" id="A0A109LDQ3"/>
<evidence type="ECO:0000313" key="2">
    <source>
        <dbReference type="Proteomes" id="UP000061348"/>
    </source>
</evidence>
<dbReference type="Proteomes" id="UP000061348">
    <property type="component" value="Unassembled WGS sequence"/>
</dbReference>
<accession>A0A109LDQ3</accession>
<sequence>MRHGPLDIRAFAQAPVVDDQFRLHGHAIKQDGTAGGGALAKARPVIDDAQPLAAAPHKGHDLLAVIVQRFYGDPVSKECAGGVELLAADHVPITFGRNACLELQGIFGAAFRAAVADAPAVEHALEQLLFLTLGRGALQYVQNAEMVLRDLPECRVGCADDREDFGQGHKRHLWAAVFTGNGNTAQAAAGELFELRPGQFALLVALGGVQACSLGQFVGCTQCLSVVAQHRGGRQ</sequence>
<dbReference type="EMBL" id="LCYA01000128">
    <property type="protein sequence ID" value="KWV85591.1"/>
    <property type="molecule type" value="Genomic_DNA"/>
</dbReference>
<comment type="caution">
    <text evidence="1">The sequence shown here is derived from an EMBL/GenBank/DDBJ whole genome shotgun (WGS) entry which is preliminary data.</text>
</comment>
<gene>
    <name evidence="1" type="ORF">PFLmoz3_04836</name>
</gene>
<organism evidence="1 2">
    <name type="scientific">Pseudomonas fluorescens</name>
    <dbReference type="NCBI Taxonomy" id="294"/>
    <lineage>
        <taxon>Bacteria</taxon>
        <taxon>Pseudomonadati</taxon>
        <taxon>Pseudomonadota</taxon>
        <taxon>Gammaproteobacteria</taxon>
        <taxon>Pseudomonadales</taxon>
        <taxon>Pseudomonadaceae</taxon>
        <taxon>Pseudomonas</taxon>
    </lineage>
</organism>
<evidence type="ECO:0000313" key="1">
    <source>
        <dbReference type="EMBL" id="KWV85591.1"/>
    </source>
</evidence>